<organism evidence="1">
    <name type="scientific">Rhizophora mucronata</name>
    <name type="common">Asiatic mangrove</name>
    <dbReference type="NCBI Taxonomy" id="61149"/>
    <lineage>
        <taxon>Eukaryota</taxon>
        <taxon>Viridiplantae</taxon>
        <taxon>Streptophyta</taxon>
        <taxon>Embryophyta</taxon>
        <taxon>Tracheophyta</taxon>
        <taxon>Spermatophyta</taxon>
        <taxon>Magnoliopsida</taxon>
        <taxon>eudicotyledons</taxon>
        <taxon>Gunneridae</taxon>
        <taxon>Pentapetalae</taxon>
        <taxon>rosids</taxon>
        <taxon>fabids</taxon>
        <taxon>Malpighiales</taxon>
        <taxon>Rhizophoraceae</taxon>
        <taxon>Rhizophora</taxon>
    </lineage>
</organism>
<reference evidence="1" key="1">
    <citation type="submission" date="2018-02" db="EMBL/GenBank/DDBJ databases">
        <title>Rhizophora mucronata_Transcriptome.</title>
        <authorList>
            <person name="Meera S.P."/>
            <person name="Sreeshan A."/>
            <person name="Augustine A."/>
        </authorList>
    </citation>
    <scope>NUCLEOTIDE SEQUENCE</scope>
    <source>
        <tissue evidence="1">Leaf</tissue>
    </source>
</reference>
<evidence type="ECO:0000313" key="1">
    <source>
        <dbReference type="EMBL" id="MBX51520.1"/>
    </source>
</evidence>
<protein>
    <submittedName>
        <fullName evidence="1">Uncharacterized protein</fullName>
    </submittedName>
</protein>
<dbReference type="EMBL" id="GGEC01071036">
    <property type="protein sequence ID" value="MBX51520.1"/>
    <property type="molecule type" value="Transcribed_RNA"/>
</dbReference>
<proteinExistence type="predicted"/>
<accession>A0A2P2P9S8</accession>
<name>A0A2P2P9S8_RHIMU</name>
<dbReference type="AlphaFoldDB" id="A0A2P2P9S8"/>
<sequence length="50" mass="6075">MIILFWLQHIQPKEKWSIKHWSSRLATSELTNTFQQHITCCIDFILNFLN</sequence>